<dbReference type="PANTHER" id="PTHR31061">
    <property type="entry name" value="LD22376P"/>
    <property type="match status" value="1"/>
</dbReference>
<reference evidence="2 3" key="1">
    <citation type="journal article" date="2015" name="Genome Biol. Evol.">
        <title>The genome of winter moth (Operophtera brumata) provides a genomic perspective on sexual dimorphism and phenology.</title>
        <authorList>
            <person name="Derks M.F."/>
            <person name="Smit S."/>
            <person name="Salis L."/>
            <person name="Schijlen E."/>
            <person name="Bossers A."/>
            <person name="Mateman C."/>
            <person name="Pijl A.S."/>
            <person name="de Ridder D."/>
            <person name="Groenen M.A."/>
            <person name="Visser M.E."/>
            <person name="Megens H.J."/>
        </authorList>
    </citation>
    <scope>NUCLEOTIDE SEQUENCE [LARGE SCALE GENOMIC DNA]</scope>
    <source>
        <strain evidence="2">WM2013NL</strain>
        <tissue evidence="2">Head and thorax</tissue>
    </source>
</reference>
<feature type="transmembrane region" description="Helical" evidence="1">
    <location>
        <begin position="212"/>
        <end position="232"/>
    </location>
</feature>
<feature type="transmembrane region" description="Helical" evidence="1">
    <location>
        <begin position="296"/>
        <end position="318"/>
    </location>
</feature>
<feature type="transmembrane region" description="Helical" evidence="1">
    <location>
        <begin position="140"/>
        <end position="157"/>
    </location>
</feature>
<feature type="transmembrane region" description="Helical" evidence="1">
    <location>
        <begin position="252"/>
        <end position="275"/>
    </location>
</feature>
<proteinExistence type="predicted"/>
<dbReference type="PANTHER" id="PTHR31061:SF24">
    <property type="entry name" value="LD22376P"/>
    <property type="match status" value="1"/>
</dbReference>
<evidence type="ECO:0000256" key="1">
    <source>
        <dbReference type="SAM" id="Phobius"/>
    </source>
</evidence>
<name>A0A0L7K2A2_OPEBR</name>
<gene>
    <name evidence="2" type="ORF">OBRU01_27136</name>
</gene>
<protein>
    <submittedName>
        <fullName evidence="2">Heparan-alpha-glucosaminide N-acetyltransferase</fullName>
    </submittedName>
</protein>
<keyword evidence="1" id="KW-1133">Transmembrane helix</keyword>
<feature type="non-terminal residue" evidence="2">
    <location>
        <position position="1"/>
    </location>
</feature>
<keyword evidence="3" id="KW-1185">Reference proteome</keyword>
<dbReference type="GO" id="GO:0016740">
    <property type="term" value="F:transferase activity"/>
    <property type="evidence" value="ECO:0007669"/>
    <property type="project" value="UniProtKB-KW"/>
</dbReference>
<feature type="transmembrane region" description="Helical" evidence="1">
    <location>
        <begin position="97"/>
        <end position="120"/>
    </location>
</feature>
<keyword evidence="1" id="KW-0812">Transmembrane</keyword>
<sequence>GYLGPGGKHDDWAAPECSGGAAGYIDRLLLGTAHLYQHSDARRALLGVQAGATVLLHRSHKARVSRWLACALVFALAGALLAGFSRDHGVVPINKNLWSISFVLVTSACCLVLLSFCYTLTDAWRAWAGGPFRAPGLNAIALYVGHSLCAHLFPFHWKVPNMRTHTLSLLEAVWGTALWVIIAHIMAKKKVCSAGSKWTIVPNITHSDNASLSLLEAVWGTALWVIIAHIMAKNCSAGSKWTIVPNITHSDNASLSLLEAVWGTALWVIIAHIMAKNCSTGNKWTFVPFSTHPDNASLSLLEAVWGTALWVIIAHIMAKKKVCSAGSKWTIVPNITHSDNASLSLLEAVWGTALWVIIAHIMAKK</sequence>
<dbReference type="EMBL" id="JTDY01018588">
    <property type="protein sequence ID" value="KOB51813.1"/>
    <property type="molecule type" value="Genomic_DNA"/>
</dbReference>
<feature type="transmembrane region" description="Helical" evidence="1">
    <location>
        <begin position="343"/>
        <end position="363"/>
    </location>
</feature>
<dbReference type="STRING" id="104452.A0A0L7K2A2"/>
<dbReference type="AlphaFoldDB" id="A0A0L7K2A2"/>
<organism evidence="2 3">
    <name type="scientific">Operophtera brumata</name>
    <name type="common">Winter moth</name>
    <name type="synonym">Phalaena brumata</name>
    <dbReference type="NCBI Taxonomy" id="104452"/>
    <lineage>
        <taxon>Eukaryota</taxon>
        <taxon>Metazoa</taxon>
        <taxon>Ecdysozoa</taxon>
        <taxon>Arthropoda</taxon>
        <taxon>Hexapoda</taxon>
        <taxon>Insecta</taxon>
        <taxon>Pterygota</taxon>
        <taxon>Neoptera</taxon>
        <taxon>Endopterygota</taxon>
        <taxon>Lepidoptera</taxon>
        <taxon>Glossata</taxon>
        <taxon>Ditrysia</taxon>
        <taxon>Geometroidea</taxon>
        <taxon>Geometridae</taxon>
        <taxon>Larentiinae</taxon>
        <taxon>Operophtera</taxon>
    </lineage>
</organism>
<feature type="transmembrane region" description="Helical" evidence="1">
    <location>
        <begin position="67"/>
        <end position="85"/>
    </location>
</feature>
<accession>A0A0L7K2A2</accession>
<dbReference type="Proteomes" id="UP000037510">
    <property type="component" value="Unassembled WGS sequence"/>
</dbReference>
<keyword evidence="2" id="KW-0808">Transferase</keyword>
<feature type="transmembrane region" description="Helical" evidence="1">
    <location>
        <begin position="169"/>
        <end position="187"/>
    </location>
</feature>
<feature type="non-terminal residue" evidence="2">
    <location>
        <position position="365"/>
    </location>
</feature>
<keyword evidence="1" id="KW-0472">Membrane</keyword>
<evidence type="ECO:0000313" key="2">
    <source>
        <dbReference type="EMBL" id="KOB51813.1"/>
    </source>
</evidence>
<comment type="caution">
    <text evidence="2">The sequence shown here is derived from an EMBL/GenBank/DDBJ whole genome shotgun (WGS) entry which is preliminary data.</text>
</comment>
<evidence type="ECO:0000313" key="3">
    <source>
        <dbReference type="Proteomes" id="UP000037510"/>
    </source>
</evidence>